<evidence type="ECO:0000256" key="11">
    <source>
        <dbReference type="SAM" id="Coils"/>
    </source>
</evidence>
<feature type="compositionally biased region" description="Low complexity" evidence="12">
    <location>
        <begin position="14"/>
        <end position="43"/>
    </location>
</feature>
<dbReference type="Gene3D" id="3.40.50.10190">
    <property type="entry name" value="BRCT domain"/>
    <property type="match status" value="1"/>
</dbReference>
<dbReference type="KEGG" id="tbl:TBLA_0J00410"/>
<dbReference type="SMART" id="SM00382">
    <property type="entry name" value="AAA"/>
    <property type="match status" value="1"/>
</dbReference>
<dbReference type="FunFam" id="3.40.50.10190:FF:000001">
    <property type="entry name" value="Replication factor C subunit 1"/>
    <property type="match status" value="1"/>
</dbReference>
<dbReference type="STRING" id="1071380.I2H9I9"/>
<dbReference type="GO" id="GO:0005524">
    <property type="term" value="F:ATP binding"/>
    <property type="evidence" value="ECO:0007669"/>
    <property type="project" value="UniProtKB-UniRule"/>
</dbReference>
<evidence type="ECO:0000313" key="15">
    <source>
        <dbReference type="Proteomes" id="UP000002866"/>
    </source>
</evidence>
<keyword evidence="15" id="KW-1185">Reference proteome</keyword>
<dbReference type="InterPro" id="IPR008921">
    <property type="entry name" value="DNA_pol3_clamp-load_cplx_C"/>
</dbReference>
<dbReference type="Pfam" id="PF00533">
    <property type="entry name" value="BRCT"/>
    <property type="match status" value="1"/>
</dbReference>
<dbReference type="FunFam" id="1.20.272.10:FF:000005">
    <property type="entry name" value="Replication factor C subunit 1"/>
    <property type="match status" value="1"/>
</dbReference>
<proteinExistence type="inferred from homology"/>
<dbReference type="Pfam" id="PF25361">
    <property type="entry name" value="AAA_lid_RFC1"/>
    <property type="match status" value="1"/>
</dbReference>
<feature type="region of interest" description="Disordered" evidence="12">
    <location>
        <begin position="880"/>
        <end position="904"/>
    </location>
</feature>
<dbReference type="Gene3D" id="3.40.50.300">
    <property type="entry name" value="P-loop containing nucleotide triphosphate hydrolases"/>
    <property type="match status" value="1"/>
</dbReference>
<feature type="domain" description="BRCT" evidence="13">
    <location>
        <begin position="197"/>
        <end position="274"/>
    </location>
</feature>
<dbReference type="GO" id="GO:0006298">
    <property type="term" value="P:mismatch repair"/>
    <property type="evidence" value="ECO:0007669"/>
    <property type="project" value="EnsemblFungi"/>
</dbReference>
<evidence type="ECO:0000256" key="9">
    <source>
        <dbReference type="ARBA" id="ARBA00023242"/>
    </source>
</evidence>
<dbReference type="InParanoid" id="I2H9I9"/>
<evidence type="ECO:0000256" key="8">
    <source>
        <dbReference type="ARBA" id="ARBA00023125"/>
    </source>
</evidence>
<dbReference type="Pfam" id="PF00004">
    <property type="entry name" value="AAA"/>
    <property type="match status" value="1"/>
</dbReference>
<keyword evidence="6 10" id="KW-0547">Nucleotide-binding</keyword>
<dbReference type="Gene3D" id="1.10.8.60">
    <property type="match status" value="1"/>
</dbReference>
<dbReference type="SMART" id="SM00292">
    <property type="entry name" value="BRCT"/>
    <property type="match status" value="1"/>
</dbReference>
<feature type="region of interest" description="Disordered" evidence="12">
    <location>
        <begin position="1"/>
        <end position="150"/>
    </location>
</feature>
<dbReference type="AlphaFoldDB" id="I2H9I9"/>
<organism evidence="14 15">
    <name type="scientific">Henningerozyma blattae (strain ATCC 34711 / CBS 6284 / DSM 70876 / NBRC 10599 / NRRL Y-10934 / UCD 77-7)</name>
    <name type="common">Yeast</name>
    <name type="synonym">Tetrapisispora blattae</name>
    <dbReference type="NCBI Taxonomy" id="1071380"/>
    <lineage>
        <taxon>Eukaryota</taxon>
        <taxon>Fungi</taxon>
        <taxon>Dikarya</taxon>
        <taxon>Ascomycota</taxon>
        <taxon>Saccharomycotina</taxon>
        <taxon>Saccharomycetes</taxon>
        <taxon>Saccharomycetales</taxon>
        <taxon>Saccharomycetaceae</taxon>
        <taxon>Henningerozyma</taxon>
    </lineage>
</organism>
<accession>I2H9I9</accession>
<keyword evidence="11" id="KW-0175">Coiled coil</keyword>
<feature type="compositionally biased region" description="Acidic residues" evidence="12">
    <location>
        <begin position="52"/>
        <end position="61"/>
    </location>
</feature>
<dbReference type="InterPro" id="IPR003593">
    <property type="entry name" value="AAA+_ATPase"/>
</dbReference>
<feature type="compositionally biased region" description="Basic residues" evidence="12">
    <location>
        <begin position="880"/>
        <end position="889"/>
    </location>
</feature>
<dbReference type="InterPro" id="IPR027417">
    <property type="entry name" value="P-loop_NTPase"/>
</dbReference>
<keyword evidence="5 10" id="KW-0235">DNA replication</keyword>
<dbReference type="GeneID" id="14498207"/>
<evidence type="ECO:0000256" key="1">
    <source>
        <dbReference type="ARBA" id="ARBA00004123"/>
    </source>
</evidence>
<dbReference type="GO" id="GO:0003682">
    <property type="term" value="F:chromatin binding"/>
    <property type="evidence" value="ECO:0007669"/>
    <property type="project" value="EnsemblFungi"/>
</dbReference>
<dbReference type="PIRSF" id="PIRSF036578">
    <property type="entry name" value="RFC1"/>
    <property type="match status" value="1"/>
</dbReference>
<dbReference type="Proteomes" id="UP000002866">
    <property type="component" value="Chromosome 10"/>
</dbReference>
<dbReference type="GO" id="GO:0003689">
    <property type="term" value="F:DNA clamp loader activity"/>
    <property type="evidence" value="ECO:0007669"/>
    <property type="project" value="UniProtKB-UniRule"/>
</dbReference>
<dbReference type="GO" id="GO:0005634">
    <property type="term" value="C:nucleus"/>
    <property type="evidence" value="ECO:0007669"/>
    <property type="project" value="UniProtKB-SubCell"/>
</dbReference>
<evidence type="ECO:0000256" key="3">
    <source>
        <dbReference type="ARBA" id="ARBA00020401"/>
    </source>
</evidence>
<dbReference type="FunFam" id="3.40.50.300:FF:000395">
    <property type="entry name" value="Replication factor C subunit 1"/>
    <property type="match status" value="1"/>
</dbReference>
<dbReference type="SUPFAM" id="SSF48019">
    <property type="entry name" value="post-AAA+ oligomerization domain-like"/>
    <property type="match status" value="1"/>
</dbReference>
<dbReference type="InterPro" id="IPR047854">
    <property type="entry name" value="RFC_lid"/>
</dbReference>
<comment type="subcellular location">
    <subcellularLocation>
        <location evidence="1 10">Nucleus</location>
    </subcellularLocation>
</comment>
<keyword evidence="7 10" id="KW-0067">ATP-binding</keyword>
<keyword evidence="4" id="KW-0597">Phosphoprotein</keyword>
<dbReference type="EMBL" id="HE806325">
    <property type="protein sequence ID" value="CCH63041.1"/>
    <property type="molecule type" value="Genomic_DNA"/>
</dbReference>
<dbReference type="InterPro" id="IPR013725">
    <property type="entry name" value="DNA_replication_fac_RFC1_C"/>
</dbReference>
<gene>
    <name evidence="14" type="primary">TBLA0J00410</name>
    <name evidence="14" type="ORF">TBLA_0J00410</name>
</gene>
<dbReference type="GO" id="GO:1902983">
    <property type="term" value="P:DNA strand elongation involved in mitotic DNA replication"/>
    <property type="evidence" value="ECO:0007669"/>
    <property type="project" value="EnsemblFungi"/>
</dbReference>
<dbReference type="SUPFAM" id="SSF52113">
    <property type="entry name" value="BRCT domain"/>
    <property type="match status" value="1"/>
</dbReference>
<feature type="coiled-coil region" evidence="11">
    <location>
        <begin position="285"/>
        <end position="328"/>
    </location>
</feature>
<dbReference type="Pfam" id="PF08519">
    <property type="entry name" value="RFC1"/>
    <property type="match status" value="1"/>
</dbReference>
<evidence type="ECO:0000256" key="12">
    <source>
        <dbReference type="SAM" id="MobiDB-lite"/>
    </source>
</evidence>
<dbReference type="PANTHER" id="PTHR23389">
    <property type="entry name" value="CHROMOSOME TRANSMISSION FIDELITY FACTOR 18"/>
    <property type="match status" value="1"/>
</dbReference>
<reference evidence="14 15" key="1">
    <citation type="journal article" date="2011" name="Proc. Natl. Acad. Sci. U.S.A.">
        <title>Evolutionary erosion of yeast sex chromosomes by mating-type switching accidents.</title>
        <authorList>
            <person name="Gordon J.L."/>
            <person name="Armisen D."/>
            <person name="Proux-Wera E."/>
            <person name="Oheigeartaigh S.S."/>
            <person name="Byrne K.P."/>
            <person name="Wolfe K.H."/>
        </authorList>
    </citation>
    <scope>NUCLEOTIDE SEQUENCE [LARGE SCALE GENOMIC DNA]</scope>
    <source>
        <strain evidence="15">ATCC 34711 / CBS 6284 / DSM 70876 / NBRC 10599 / NRRL Y-10934 / UCD 77-7</strain>
    </source>
</reference>
<dbReference type="InterPro" id="IPR001357">
    <property type="entry name" value="BRCT_dom"/>
</dbReference>
<keyword evidence="9 10" id="KW-0539">Nucleus</keyword>
<evidence type="ECO:0000256" key="4">
    <source>
        <dbReference type="ARBA" id="ARBA00022553"/>
    </source>
</evidence>
<dbReference type="GO" id="GO:0005663">
    <property type="term" value="C:DNA replication factor C complex"/>
    <property type="evidence" value="ECO:0007669"/>
    <property type="project" value="EnsemblFungi"/>
</dbReference>
<evidence type="ECO:0000259" key="13">
    <source>
        <dbReference type="PROSITE" id="PS50172"/>
    </source>
</evidence>
<evidence type="ECO:0000313" key="14">
    <source>
        <dbReference type="EMBL" id="CCH63041.1"/>
    </source>
</evidence>
<dbReference type="GO" id="GO:0070914">
    <property type="term" value="P:UV-damage excision repair"/>
    <property type="evidence" value="ECO:0007669"/>
    <property type="project" value="EnsemblFungi"/>
</dbReference>
<dbReference type="SUPFAM" id="SSF52540">
    <property type="entry name" value="P-loop containing nucleoside triphosphate hydrolases"/>
    <property type="match status" value="1"/>
</dbReference>
<feature type="compositionally biased region" description="Low complexity" evidence="12">
    <location>
        <begin position="136"/>
        <end position="149"/>
    </location>
</feature>
<dbReference type="InterPro" id="IPR036420">
    <property type="entry name" value="BRCT_dom_sf"/>
</dbReference>
<dbReference type="InterPro" id="IPR012178">
    <property type="entry name" value="RFC1"/>
</dbReference>
<dbReference type="OrthoDB" id="446168at2759"/>
<keyword evidence="8" id="KW-0238">DNA-binding</keyword>
<dbReference type="PROSITE" id="PS50172">
    <property type="entry name" value="BRCT"/>
    <property type="match status" value="1"/>
</dbReference>
<dbReference type="FunCoup" id="I2H9I9">
    <property type="interactions" value="1107"/>
</dbReference>
<feature type="compositionally biased region" description="Low complexity" evidence="12">
    <location>
        <begin position="66"/>
        <end position="76"/>
    </location>
</feature>
<comment type="similarity">
    <text evidence="2 10">Belongs to the activator 1 large subunit family.</text>
</comment>
<name>I2H9I9_HENB6</name>
<sequence length="904" mass="100018">MVGIDEFFKSNKRNSSLATKNNSSSSNSQSGSRSTTTRNSKNQTGKKSVEIIDLDDLDDDLEKLASKPPSSTSSSRRSTKRSSESIEIEDSTPKKAKKAAVIPKPAGSAIRKSTRSTTASNEIPIKTTGKVKKETSVTTSSSPNSSGITAQDVLSKIPSVDLDTVHVKENISFDFKGNSNTEDVDMSEASDLGLPEGKPNCLLGLTMVFTGQLPTIERGVAENLAKRYGARVTKSISGKTSVVVLGDEAGPKKLEKIKQLGIKAIDEDGLKQLISGMPGGGGSGVEAEKARLKQEAEELKVMKEVEEIAKKEKEAEIKKSKLKASNNDAPHKVDVREQDKLWTVKYAPTNISQICGNKTVVKRLTTWLANWDDNKKKGFKVVGKDGNGIYRAAMLHGPPGIGKTTAAHLVAKDLGYDILEQNASDVRSKSLLNAGVKNALDNMSVVGFFKTHENKDHDITGNAKKFLIIMDEVDGMSGGDRGGVGQLAQFCRKTETPMILICNERNLPKMRPFDRVCLDLPFRRPDANSIKSRLMTIAVREGFKLDPNIIDRLVQATRADIRQIINLLSTVSKTTKSINHENILTISKEWEKQIALKPFDITSKLLSGSIYTELGSKTFTLNDKMGLYFDDFDFTPLMIQENYLSTRPSVLPRGQSHLEAVANAANSISEGDLVERKIRSNEQLWSLLPLHAVMSSVRPSSMVAGQMAGRINFTTWLGQNSKMNKYLRILQELQYHTRLSTSSDKTSFRLEYMPLLRRRLLKPLLDNGSDGIDEIIELMDKYYLTKEDWDYIMEFNNTEITQLKKIPSSVKSSFTRKYNSMTHPVAIYRAGMSIGNSNGGSKAKPDFEDVVDADDEEVKEEVKEDEDTIDLKKDKLIKAKARPTKRKSTKTTTAKGRVTKKVKK</sequence>
<dbReference type="GO" id="GO:0003677">
    <property type="term" value="F:DNA binding"/>
    <property type="evidence" value="ECO:0007669"/>
    <property type="project" value="UniProtKB-KW"/>
</dbReference>
<evidence type="ECO:0000256" key="6">
    <source>
        <dbReference type="ARBA" id="ARBA00022741"/>
    </source>
</evidence>
<dbReference type="CDD" id="cd00009">
    <property type="entry name" value="AAA"/>
    <property type="match status" value="1"/>
</dbReference>
<dbReference type="CDD" id="cd18140">
    <property type="entry name" value="HLD_clamp_RFC"/>
    <property type="match status" value="1"/>
</dbReference>
<dbReference type="FunFam" id="1.10.8.60:FF:000021">
    <property type="entry name" value="Replication factor C subunit 1"/>
    <property type="match status" value="1"/>
</dbReference>
<evidence type="ECO:0000256" key="5">
    <source>
        <dbReference type="ARBA" id="ARBA00022705"/>
    </source>
</evidence>
<dbReference type="PANTHER" id="PTHR23389:SF6">
    <property type="entry name" value="REPLICATION FACTOR C SUBUNIT 1"/>
    <property type="match status" value="1"/>
</dbReference>
<dbReference type="GO" id="GO:0006272">
    <property type="term" value="P:leading strand elongation"/>
    <property type="evidence" value="ECO:0007669"/>
    <property type="project" value="EnsemblFungi"/>
</dbReference>
<dbReference type="OMA" id="LICNERN"/>
<dbReference type="RefSeq" id="XP_004182560.1">
    <property type="nucleotide sequence ID" value="XM_004182512.1"/>
</dbReference>
<evidence type="ECO:0000256" key="10">
    <source>
        <dbReference type="PIRNR" id="PIRNR036578"/>
    </source>
</evidence>
<dbReference type="eggNOG" id="KOG1968">
    <property type="taxonomic scope" value="Eukaryota"/>
</dbReference>
<protein>
    <recommendedName>
        <fullName evidence="3 10">Replication factor C subunit 1</fullName>
    </recommendedName>
</protein>
<dbReference type="HOGENOM" id="CLU_003574_1_0_1"/>
<dbReference type="GO" id="GO:0016887">
    <property type="term" value="F:ATP hydrolysis activity"/>
    <property type="evidence" value="ECO:0007669"/>
    <property type="project" value="InterPro"/>
</dbReference>
<evidence type="ECO:0000256" key="2">
    <source>
        <dbReference type="ARBA" id="ARBA00006116"/>
    </source>
</evidence>
<dbReference type="InterPro" id="IPR003959">
    <property type="entry name" value="ATPase_AAA_core"/>
</dbReference>
<evidence type="ECO:0000256" key="7">
    <source>
        <dbReference type="ARBA" id="ARBA00022840"/>
    </source>
</evidence>
<dbReference type="Gene3D" id="1.20.272.10">
    <property type="match status" value="1"/>
</dbReference>